<dbReference type="Pfam" id="PF03114">
    <property type="entry name" value="BAR"/>
    <property type="match status" value="1"/>
</dbReference>
<accession>A0A7I4Z629</accession>
<dbReference type="GO" id="GO:0005096">
    <property type="term" value="F:GTPase activator activity"/>
    <property type="evidence" value="ECO:0007669"/>
    <property type="project" value="UniProtKB-KW"/>
</dbReference>
<dbReference type="InterPro" id="IPR008936">
    <property type="entry name" value="Rho_GTPase_activation_prot"/>
</dbReference>
<dbReference type="Proteomes" id="UP000025227">
    <property type="component" value="Unplaced"/>
</dbReference>
<reference evidence="8" key="1">
    <citation type="submission" date="2020-12" db="UniProtKB">
        <authorList>
            <consortium name="WormBaseParasite"/>
        </authorList>
    </citation>
    <scope>IDENTIFICATION</scope>
    <source>
        <strain evidence="8">MHco3</strain>
    </source>
</reference>
<dbReference type="GO" id="GO:0007165">
    <property type="term" value="P:signal transduction"/>
    <property type="evidence" value="ECO:0007669"/>
    <property type="project" value="InterPro"/>
</dbReference>
<feature type="coiled-coil region" evidence="3">
    <location>
        <begin position="158"/>
        <end position="192"/>
    </location>
</feature>
<dbReference type="GO" id="GO:0035020">
    <property type="term" value="P:regulation of Rac protein signal transduction"/>
    <property type="evidence" value="ECO:0007669"/>
    <property type="project" value="TreeGrafter"/>
</dbReference>
<dbReference type="SUPFAM" id="SSF48350">
    <property type="entry name" value="GTPase activation domain, GAP"/>
    <property type="match status" value="1"/>
</dbReference>
<evidence type="ECO:0000313" key="7">
    <source>
        <dbReference type="Proteomes" id="UP000025227"/>
    </source>
</evidence>
<dbReference type="InterPro" id="IPR027267">
    <property type="entry name" value="AH/BAR_dom_sf"/>
</dbReference>
<dbReference type="InterPro" id="IPR047165">
    <property type="entry name" value="RHG17/44/SH3BP1-like"/>
</dbReference>
<dbReference type="GO" id="GO:0005737">
    <property type="term" value="C:cytoplasm"/>
    <property type="evidence" value="ECO:0007669"/>
    <property type="project" value="InterPro"/>
</dbReference>
<feature type="region of interest" description="Disordered" evidence="4">
    <location>
        <begin position="334"/>
        <end position="355"/>
    </location>
</feature>
<evidence type="ECO:0000259" key="6">
    <source>
        <dbReference type="Pfam" id="PF03114"/>
    </source>
</evidence>
<dbReference type="AlphaFoldDB" id="A0A7I4Z629"/>
<keyword evidence="1" id="KW-0343">GTPase activation</keyword>
<dbReference type="WBParaSite" id="HCON_00183230-00001">
    <property type="protein sequence ID" value="HCON_00183230-00001"/>
    <property type="gene ID" value="HCON_00183230"/>
</dbReference>
<dbReference type="GO" id="GO:0032956">
    <property type="term" value="P:regulation of actin cytoskeleton organization"/>
    <property type="evidence" value="ECO:0007669"/>
    <property type="project" value="TreeGrafter"/>
</dbReference>
<sequence>MEKAKKDVGQKFRRIRHNLVNSNKIDDDDLKIVSALEHRNQKVINAISLYRKHVSNTIKTGLREENVDKRRKKVDEFALCADLRDISTDLEASHTTCLHRVILKISQALQIIVDEKIKHDMMIEKRVLDDLVQFQEMEKALCKSKERLSNAFTDVDIAKKALEKADNTSSNIAQLQDTLDAVQLKLENQKDSTITDVYSLAAREQEIAKVFTALLEEQLEYHRVAMRTLEMVLPEIRRDIDNARPRPMFGVDLSEHLRHTQGRVAVVLEKCCTMLRANGFNEKGLFRVNGNNTKIRRMKSAFDAGQIDIVETLLRNAPRLFGCPVVAVHGGSDGASNYQQNSSRSISIDTNTPPKTVQMKERLELGSVLPLERSLSRRPKERAPCQRYLQPKISSLVDLSDEDTNAELALTSTSAVNDSSYTQSHFLMSAQVSESFRTSPTPSQDPDDSFDEHPYESLPSDIPRSPGEMITSSFNVPQRPPPPVFQSEADNSRSLSCKKAIEAEPIPIPRTRPSHSVMVKSSSSLNGIRHLVARTRRLRRGTSVGRARILHL</sequence>
<feature type="compositionally biased region" description="Polar residues" evidence="4">
    <location>
        <begin position="432"/>
        <end position="444"/>
    </location>
</feature>
<evidence type="ECO:0000313" key="8">
    <source>
        <dbReference type="WBParaSite" id="HCON_00183230-00001"/>
    </source>
</evidence>
<evidence type="ECO:0000256" key="4">
    <source>
        <dbReference type="SAM" id="MobiDB-lite"/>
    </source>
</evidence>
<organism evidence="7 8">
    <name type="scientific">Haemonchus contortus</name>
    <name type="common">Barber pole worm</name>
    <dbReference type="NCBI Taxonomy" id="6289"/>
    <lineage>
        <taxon>Eukaryota</taxon>
        <taxon>Metazoa</taxon>
        <taxon>Ecdysozoa</taxon>
        <taxon>Nematoda</taxon>
        <taxon>Chromadorea</taxon>
        <taxon>Rhabditida</taxon>
        <taxon>Rhabditina</taxon>
        <taxon>Rhabditomorpha</taxon>
        <taxon>Strongyloidea</taxon>
        <taxon>Trichostrongylidae</taxon>
        <taxon>Haemonchus</taxon>
    </lineage>
</organism>
<feature type="domain" description="Rho-GAP" evidence="5">
    <location>
        <begin position="267"/>
        <end position="307"/>
    </location>
</feature>
<dbReference type="Gene3D" id="1.10.555.10">
    <property type="entry name" value="Rho GTPase activation protein"/>
    <property type="match status" value="1"/>
</dbReference>
<keyword evidence="3" id="KW-0175">Coiled coil</keyword>
<evidence type="ECO:0000256" key="3">
    <source>
        <dbReference type="SAM" id="Coils"/>
    </source>
</evidence>
<evidence type="ECO:0000256" key="1">
    <source>
        <dbReference type="ARBA" id="ARBA00022468"/>
    </source>
</evidence>
<evidence type="ECO:0000256" key="2">
    <source>
        <dbReference type="ARBA" id="ARBA00022553"/>
    </source>
</evidence>
<dbReference type="InterPro" id="IPR004148">
    <property type="entry name" value="BAR_dom"/>
</dbReference>
<proteinExistence type="predicted"/>
<keyword evidence="7" id="KW-1185">Reference proteome</keyword>
<dbReference type="InterPro" id="IPR000198">
    <property type="entry name" value="RhoGAP_dom"/>
</dbReference>
<keyword evidence="2" id="KW-0597">Phosphoprotein</keyword>
<evidence type="ECO:0000259" key="5">
    <source>
        <dbReference type="Pfam" id="PF00620"/>
    </source>
</evidence>
<name>A0A7I4Z629_HAECO</name>
<dbReference type="Gene3D" id="1.20.1270.60">
    <property type="entry name" value="Arfaptin homology (AH) domain/BAR domain"/>
    <property type="match status" value="1"/>
</dbReference>
<dbReference type="PANTHER" id="PTHR14130:SF14">
    <property type="entry name" value="RHO GTPASE-ACTIVATING PROTEIN 92B"/>
    <property type="match status" value="1"/>
</dbReference>
<protein>
    <submittedName>
        <fullName evidence="8">Protein kinase domain-containing protein</fullName>
    </submittedName>
</protein>
<dbReference type="Pfam" id="PF00620">
    <property type="entry name" value="RhoGAP"/>
    <property type="match status" value="1"/>
</dbReference>
<feature type="domain" description="BAR" evidence="6">
    <location>
        <begin position="78"/>
        <end position="236"/>
    </location>
</feature>
<dbReference type="SUPFAM" id="SSF103657">
    <property type="entry name" value="BAR/IMD domain-like"/>
    <property type="match status" value="1"/>
</dbReference>
<dbReference type="OrthoDB" id="19923at2759"/>
<dbReference type="PANTHER" id="PTHR14130">
    <property type="entry name" value="3BP-1 RELATED RHOGAP"/>
    <property type="match status" value="1"/>
</dbReference>
<feature type="region of interest" description="Disordered" evidence="4">
    <location>
        <begin position="432"/>
        <end position="491"/>
    </location>
</feature>